<keyword evidence="2" id="KW-1185">Reference proteome</keyword>
<evidence type="ECO:0008006" key="3">
    <source>
        <dbReference type="Google" id="ProtNLM"/>
    </source>
</evidence>
<dbReference type="CDD" id="cd08054">
    <property type="entry name" value="gp6"/>
    <property type="match status" value="1"/>
</dbReference>
<reference evidence="1" key="1">
    <citation type="submission" date="2022-06" db="EMBL/GenBank/DDBJ databases">
        <title>Vallitalea longa sp. nov., an anaerobic bacterium isolated from marine sediment.</title>
        <authorList>
            <person name="Hirano S."/>
            <person name="Terahara T."/>
            <person name="Mori K."/>
            <person name="Hamada M."/>
            <person name="Matsumoto R."/>
            <person name="Kobayashi T."/>
        </authorList>
    </citation>
    <scope>NUCLEOTIDE SEQUENCE</scope>
    <source>
        <strain evidence="1">SH18-1</strain>
    </source>
</reference>
<dbReference type="AlphaFoldDB" id="A0A9W5YAE8"/>
<sequence>MIVALEEVKKHLRIETNEDDEIIKLMIGGADSFVRSAVDSEVNENDERAKMVCLFLITDMYENRGLVTEKSNSKIRDIAKMMLLQL</sequence>
<dbReference type="InterPro" id="IPR021146">
    <property type="entry name" value="Phage_gp6-like_head-tail"/>
</dbReference>
<protein>
    <recommendedName>
        <fullName evidence="3">Phage gp6-like head-tail connector protein</fullName>
    </recommendedName>
</protein>
<dbReference type="Gene3D" id="1.10.3230.30">
    <property type="entry name" value="Phage gp6-like head-tail connector protein"/>
    <property type="match status" value="1"/>
</dbReference>
<dbReference type="EMBL" id="BRLB01000002">
    <property type="protein sequence ID" value="GKX29015.1"/>
    <property type="molecule type" value="Genomic_DNA"/>
</dbReference>
<organism evidence="1 2">
    <name type="scientific">Vallitalea longa</name>
    <dbReference type="NCBI Taxonomy" id="2936439"/>
    <lineage>
        <taxon>Bacteria</taxon>
        <taxon>Bacillati</taxon>
        <taxon>Bacillota</taxon>
        <taxon>Clostridia</taxon>
        <taxon>Lachnospirales</taxon>
        <taxon>Vallitaleaceae</taxon>
        <taxon>Vallitalea</taxon>
    </lineage>
</organism>
<proteinExistence type="predicted"/>
<evidence type="ECO:0000313" key="2">
    <source>
        <dbReference type="Proteomes" id="UP001144256"/>
    </source>
</evidence>
<comment type="caution">
    <text evidence="1">The sequence shown here is derived from an EMBL/GenBank/DDBJ whole genome shotgun (WGS) entry which is preliminary data.</text>
</comment>
<dbReference type="Pfam" id="PF05135">
    <property type="entry name" value="Phage_connect_1"/>
    <property type="match status" value="1"/>
</dbReference>
<name>A0A9W5YAE8_9FIRM</name>
<dbReference type="InterPro" id="IPR006450">
    <property type="entry name" value="Phage_HK97_gp6-like"/>
</dbReference>
<dbReference type="RefSeq" id="WP_281814077.1">
    <property type="nucleotide sequence ID" value="NZ_BRLB01000002.1"/>
</dbReference>
<dbReference type="Proteomes" id="UP001144256">
    <property type="component" value="Unassembled WGS sequence"/>
</dbReference>
<dbReference type="NCBIfam" id="TIGR01560">
    <property type="entry name" value="put_DNA_pack"/>
    <property type="match status" value="1"/>
</dbReference>
<gene>
    <name evidence="1" type="ORF">SH1V18_14950</name>
</gene>
<evidence type="ECO:0000313" key="1">
    <source>
        <dbReference type="EMBL" id="GKX29015.1"/>
    </source>
</evidence>
<accession>A0A9W5YAE8</accession>